<dbReference type="GO" id="GO:0005509">
    <property type="term" value="F:calcium ion binding"/>
    <property type="evidence" value="ECO:0007669"/>
    <property type="project" value="InterPro"/>
</dbReference>
<dbReference type="Pfam" id="PF13202">
    <property type="entry name" value="EF-hand_5"/>
    <property type="match status" value="1"/>
</dbReference>
<keyword evidence="1" id="KW-0106">Calcium</keyword>
<dbReference type="PROSITE" id="PS50222">
    <property type="entry name" value="EF_HAND_2"/>
    <property type="match status" value="2"/>
</dbReference>
<gene>
    <name evidence="3" type="ORF">RRG08_067119</name>
</gene>
<keyword evidence="4" id="KW-1185">Reference proteome</keyword>
<dbReference type="InterPro" id="IPR011992">
    <property type="entry name" value="EF-hand-dom_pair"/>
</dbReference>
<dbReference type="Gene3D" id="1.10.238.10">
    <property type="entry name" value="EF-hand"/>
    <property type="match status" value="2"/>
</dbReference>
<dbReference type="Proteomes" id="UP001283361">
    <property type="component" value="Unassembled WGS sequence"/>
</dbReference>
<dbReference type="InterPro" id="IPR002048">
    <property type="entry name" value="EF_hand_dom"/>
</dbReference>
<dbReference type="PROSITE" id="PS00018">
    <property type="entry name" value="EF_HAND_1"/>
    <property type="match status" value="1"/>
</dbReference>
<sequence length="104" mass="12281">MHLQHKFYCLSDSNTFLITWSSQEPQGLEISTQQFFEKYDKDHDGQINFKEFVKYVKEHEKDLLSYFKKIDTNSDGFVDAGEIVESFKKLGVHIDKKEAEKLLQ</sequence>
<dbReference type="EMBL" id="JAWDGP010005864">
    <property type="protein sequence ID" value="KAK3750605.1"/>
    <property type="molecule type" value="Genomic_DNA"/>
</dbReference>
<name>A0AAE0YM77_9GAST</name>
<dbReference type="SUPFAM" id="SSF47473">
    <property type="entry name" value="EF-hand"/>
    <property type="match status" value="1"/>
</dbReference>
<evidence type="ECO:0000313" key="4">
    <source>
        <dbReference type="Proteomes" id="UP001283361"/>
    </source>
</evidence>
<dbReference type="SMART" id="SM00054">
    <property type="entry name" value="EFh"/>
    <property type="match status" value="2"/>
</dbReference>
<reference evidence="3" key="1">
    <citation type="journal article" date="2023" name="G3 (Bethesda)">
        <title>A reference genome for the long-term kleptoplast-retaining sea slug Elysia crispata morphotype clarki.</title>
        <authorList>
            <person name="Eastman K.E."/>
            <person name="Pendleton A.L."/>
            <person name="Shaikh M.A."/>
            <person name="Suttiyut T."/>
            <person name="Ogas R."/>
            <person name="Tomko P."/>
            <person name="Gavelis G."/>
            <person name="Widhalm J.R."/>
            <person name="Wisecaver J.H."/>
        </authorList>
    </citation>
    <scope>NUCLEOTIDE SEQUENCE</scope>
    <source>
        <strain evidence="3">ECLA1</strain>
    </source>
</reference>
<accession>A0AAE0YM77</accession>
<dbReference type="Pfam" id="PF00036">
    <property type="entry name" value="EF-hand_1"/>
    <property type="match status" value="1"/>
</dbReference>
<proteinExistence type="predicted"/>
<comment type="caution">
    <text evidence="3">The sequence shown here is derived from an EMBL/GenBank/DDBJ whole genome shotgun (WGS) entry which is preliminary data.</text>
</comment>
<feature type="domain" description="EF-hand" evidence="2">
    <location>
        <begin position="27"/>
        <end position="57"/>
    </location>
</feature>
<evidence type="ECO:0000259" key="2">
    <source>
        <dbReference type="PROSITE" id="PS50222"/>
    </source>
</evidence>
<dbReference type="InterPro" id="IPR018247">
    <property type="entry name" value="EF_Hand_1_Ca_BS"/>
</dbReference>
<feature type="domain" description="EF-hand" evidence="2">
    <location>
        <begin position="58"/>
        <end position="93"/>
    </location>
</feature>
<dbReference type="CDD" id="cd00051">
    <property type="entry name" value="EFh"/>
    <property type="match status" value="1"/>
</dbReference>
<evidence type="ECO:0000313" key="3">
    <source>
        <dbReference type="EMBL" id="KAK3750605.1"/>
    </source>
</evidence>
<organism evidence="3 4">
    <name type="scientific">Elysia crispata</name>
    <name type="common">lettuce slug</name>
    <dbReference type="NCBI Taxonomy" id="231223"/>
    <lineage>
        <taxon>Eukaryota</taxon>
        <taxon>Metazoa</taxon>
        <taxon>Spiralia</taxon>
        <taxon>Lophotrochozoa</taxon>
        <taxon>Mollusca</taxon>
        <taxon>Gastropoda</taxon>
        <taxon>Heterobranchia</taxon>
        <taxon>Euthyneura</taxon>
        <taxon>Panpulmonata</taxon>
        <taxon>Sacoglossa</taxon>
        <taxon>Placobranchoidea</taxon>
        <taxon>Plakobranchidae</taxon>
        <taxon>Elysia</taxon>
    </lineage>
</organism>
<dbReference type="AlphaFoldDB" id="A0AAE0YM77"/>
<protein>
    <recommendedName>
        <fullName evidence="2">EF-hand domain-containing protein</fullName>
    </recommendedName>
</protein>
<evidence type="ECO:0000256" key="1">
    <source>
        <dbReference type="ARBA" id="ARBA00022837"/>
    </source>
</evidence>
<feature type="non-terminal residue" evidence="3">
    <location>
        <position position="1"/>
    </location>
</feature>